<reference evidence="15 16" key="1">
    <citation type="journal article" date="2015" name="Nature">
        <title>rRNA introns, odd ribosomes, and small enigmatic genomes across a large radiation of phyla.</title>
        <authorList>
            <person name="Brown C.T."/>
            <person name="Hug L.A."/>
            <person name="Thomas B.C."/>
            <person name="Sharon I."/>
            <person name="Castelle C.J."/>
            <person name="Singh A."/>
            <person name="Wilkins M.J."/>
            <person name="Williams K.H."/>
            <person name="Banfield J.F."/>
        </authorList>
    </citation>
    <scope>NUCLEOTIDE SEQUENCE [LARGE SCALE GENOMIC DNA]</scope>
</reference>
<keyword evidence="11" id="KW-0464">Manganese</keyword>
<dbReference type="GO" id="GO:0043137">
    <property type="term" value="P:DNA replication, removal of RNA primer"/>
    <property type="evidence" value="ECO:0007669"/>
    <property type="project" value="TreeGrafter"/>
</dbReference>
<evidence type="ECO:0000256" key="5">
    <source>
        <dbReference type="ARBA" id="ARBA00007383"/>
    </source>
</evidence>
<accession>A0A0G0ZP91</accession>
<organism evidence="15 16">
    <name type="scientific">candidate division WWE3 bacterium GW2011_GWB1_41_6</name>
    <dbReference type="NCBI Taxonomy" id="1619112"/>
    <lineage>
        <taxon>Bacteria</taxon>
        <taxon>Katanobacteria</taxon>
    </lineage>
</organism>
<dbReference type="GO" id="GO:0046872">
    <property type="term" value="F:metal ion binding"/>
    <property type="evidence" value="ECO:0007669"/>
    <property type="project" value="UniProtKB-KW"/>
</dbReference>
<evidence type="ECO:0000256" key="2">
    <source>
        <dbReference type="ARBA" id="ARBA00001946"/>
    </source>
</evidence>
<evidence type="ECO:0000256" key="13">
    <source>
        <dbReference type="RuleBase" id="RU003515"/>
    </source>
</evidence>
<feature type="domain" description="RNase H type-2" evidence="14">
    <location>
        <begin position="15"/>
        <end position="236"/>
    </location>
</feature>
<dbReference type="GO" id="GO:0005737">
    <property type="term" value="C:cytoplasm"/>
    <property type="evidence" value="ECO:0007669"/>
    <property type="project" value="UniProtKB-SubCell"/>
</dbReference>
<keyword evidence="6" id="KW-0963">Cytoplasm</keyword>
<dbReference type="GO" id="GO:0032299">
    <property type="term" value="C:ribonuclease H2 complex"/>
    <property type="evidence" value="ECO:0007669"/>
    <property type="project" value="TreeGrafter"/>
</dbReference>
<evidence type="ECO:0000256" key="3">
    <source>
        <dbReference type="ARBA" id="ARBA00004065"/>
    </source>
</evidence>
<evidence type="ECO:0000256" key="8">
    <source>
        <dbReference type="ARBA" id="ARBA00022723"/>
    </source>
</evidence>
<name>A0A0G0ZP91_UNCKA</name>
<evidence type="ECO:0000256" key="4">
    <source>
        <dbReference type="ARBA" id="ARBA00004496"/>
    </source>
</evidence>
<dbReference type="PROSITE" id="PS51975">
    <property type="entry name" value="RNASE_H_2"/>
    <property type="match status" value="1"/>
</dbReference>
<feature type="binding site" evidence="12">
    <location>
        <position position="22"/>
    </location>
    <ligand>
        <name>a divalent metal cation</name>
        <dbReference type="ChEBI" id="CHEBI:60240"/>
    </ligand>
</feature>
<gene>
    <name evidence="15" type="ORF">UU72_C0040G0003</name>
</gene>
<dbReference type="PANTHER" id="PTHR10954">
    <property type="entry name" value="RIBONUCLEASE H2 SUBUNIT A"/>
    <property type="match status" value="1"/>
</dbReference>
<keyword evidence="9 12" id="KW-0255">Endonuclease</keyword>
<comment type="cofactor">
    <cofactor evidence="12">
        <name>Mn(2+)</name>
        <dbReference type="ChEBI" id="CHEBI:29035"/>
    </cofactor>
    <cofactor evidence="12">
        <name>Mg(2+)</name>
        <dbReference type="ChEBI" id="CHEBI:18420"/>
    </cofactor>
    <text evidence="12">Manganese or magnesium. Binds 1 divalent metal ion per monomer in the absence of substrate. May bind a second metal ion after substrate binding.</text>
</comment>
<dbReference type="EMBL" id="LCBS01000040">
    <property type="protein sequence ID" value="KKS14778.1"/>
    <property type="molecule type" value="Genomic_DNA"/>
</dbReference>
<evidence type="ECO:0000256" key="7">
    <source>
        <dbReference type="ARBA" id="ARBA00022722"/>
    </source>
</evidence>
<comment type="function">
    <text evidence="3 13">Endonuclease that specifically degrades the RNA of RNA-DNA hybrids.</text>
</comment>
<dbReference type="InterPro" id="IPR024567">
    <property type="entry name" value="RNase_HII/HIII_dom"/>
</dbReference>
<proteinExistence type="inferred from homology"/>
<comment type="cofactor">
    <cofactor evidence="2">
        <name>Mg(2+)</name>
        <dbReference type="ChEBI" id="CHEBI:18420"/>
    </cofactor>
</comment>
<dbReference type="NCBIfam" id="NF000595">
    <property type="entry name" value="PRK00015.1-3"/>
    <property type="match status" value="1"/>
</dbReference>
<evidence type="ECO:0000256" key="1">
    <source>
        <dbReference type="ARBA" id="ARBA00000077"/>
    </source>
</evidence>
<evidence type="ECO:0000256" key="11">
    <source>
        <dbReference type="ARBA" id="ARBA00023211"/>
    </source>
</evidence>
<dbReference type="SUPFAM" id="SSF53098">
    <property type="entry name" value="Ribonuclease H-like"/>
    <property type="match status" value="1"/>
</dbReference>
<feature type="binding site" evidence="12">
    <location>
        <position position="141"/>
    </location>
    <ligand>
        <name>a divalent metal cation</name>
        <dbReference type="ChEBI" id="CHEBI:60240"/>
    </ligand>
</feature>
<dbReference type="GO" id="GO:0004523">
    <property type="term" value="F:RNA-DNA hybrid ribonuclease activity"/>
    <property type="evidence" value="ECO:0007669"/>
    <property type="project" value="UniProtKB-UniRule"/>
</dbReference>
<dbReference type="Gene3D" id="3.30.420.10">
    <property type="entry name" value="Ribonuclease H-like superfamily/Ribonuclease H"/>
    <property type="match status" value="1"/>
</dbReference>
<evidence type="ECO:0000256" key="9">
    <source>
        <dbReference type="ARBA" id="ARBA00022759"/>
    </source>
</evidence>
<evidence type="ECO:0000256" key="10">
    <source>
        <dbReference type="ARBA" id="ARBA00022801"/>
    </source>
</evidence>
<dbReference type="InterPro" id="IPR036397">
    <property type="entry name" value="RNaseH_sf"/>
</dbReference>
<evidence type="ECO:0000256" key="12">
    <source>
        <dbReference type="PROSITE-ProRule" id="PRU01319"/>
    </source>
</evidence>
<dbReference type="InterPro" id="IPR022898">
    <property type="entry name" value="RNase_HII"/>
</dbReference>
<dbReference type="Pfam" id="PF01351">
    <property type="entry name" value="RNase_HII"/>
    <property type="match status" value="2"/>
</dbReference>
<dbReference type="InterPro" id="IPR001352">
    <property type="entry name" value="RNase_HII/HIII"/>
</dbReference>
<keyword evidence="10 12" id="KW-0378">Hydrolase</keyword>
<protein>
    <recommendedName>
        <fullName evidence="13">Ribonuclease</fullName>
        <ecNumber evidence="13">3.1.26.4</ecNumber>
    </recommendedName>
</protein>
<evidence type="ECO:0000256" key="6">
    <source>
        <dbReference type="ARBA" id="ARBA00022490"/>
    </source>
</evidence>
<dbReference type="AlphaFoldDB" id="A0A0G0ZP91"/>
<dbReference type="GO" id="GO:0003723">
    <property type="term" value="F:RNA binding"/>
    <property type="evidence" value="ECO:0007669"/>
    <property type="project" value="UniProtKB-UniRule"/>
</dbReference>
<comment type="caution">
    <text evidence="15">The sequence shown here is derived from an EMBL/GenBank/DDBJ whole genome shotgun (WGS) entry which is preliminary data.</text>
</comment>
<keyword evidence="7 12" id="KW-0540">Nuclease</keyword>
<dbReference type="PATRIC" id="fig|1619112.3.peg.991"/>
<evidence type="ECO:0000313" key="16">
    <source>
        <dbReference type="Proteomes" id="UP000034163"/>
    </source>
</evidence>
<dbReference type="InterPro" id="IPR012337">
    <property type="entry name" value="RNaseH-like_sf"/>
</dbReference>
<comment type="subcellular location">
    <subcellularLocation>
        <location evidence="4">Cytoplasm</location>
    </subcellularLocation>
</comment>
<dbReference type="PANTHER" id="PTHR10954:SF18">
    <property type="entry name" value="RIBONUCLEASE HII"/>
    <property type="match status" value="1"/>
</dbReference>
<feature type="binding site" evidence="12">
    <location>
        <position position="21"/>
    </location>
    <ligand>
        <name>a divalent metal cation</name>
        <dbReference type="ChEBI" id="CHEBI:60240"/>
    </ligand>
</feature>
<dbReference type="EC" id="3.1.26.4" evidence="13"/>
<dbReference type="Proteomes" id="UP000034163">
    <property type="component" value="Unassembled WGS sequence"/>
</dbReference>
<evidence type="ECO:0000313" key="15">
    <source>
        <dbReference type="EMBL" id="KKS14778.1"/>
    </source>
</evidence>
<comment type="similarity">
    <text evidence="5 13">Belongs to the RNase HII family.</text>
</comment>
<evidence type="ECO:0000259" key="14">
    <source>
        <dbReference type="PROSITE" id="PS51975"/>
    </source>
</evidence>
<dbReference type="CDD" id="cd07182">
    <property type="entry name" value="RNase_HII_bacteria_HII_like"/>
    <property type="match status" value="1"/>
</dbReference>
<comment type="catalytic activity">
    <reaction evidence="1 12 13">
        <text>Endonucleolytic cleavage to 5'-phosphomonoester.</text>
        <dbReference type="EC" id="3.1.26.4"/>
    </reaction>
</comment>
<sequence>MLIDIESKYWKKGVNLIAGVDEVGRGCLAGPMVVAAVILNPDHINETIGKGVSFGNGVSFRNNDVSLQNFKYYNRIKDSKKLSPNIRTILSEFIKNNAISYSIEIIENTKIDEWGISKSTQIGFFNVINKLKKKPDHILTDSFKIAILPEYRQTNITRGDSLSISIAAASIVAKVYRDNLMVKLHNSNGKYALYGFDKHKGYGTRQHLAALLEHGPADIHRKSFKPVRSCLTTPRN</sequence>
<dbReference type="GO" id="GO:0006298">
    <property type="term" value="P:mismatch repair"/>
    <property type="evidence" value="ECO:0007669"/>
    <property type="project" value="TreeGrafter"/>
</dbReference>
<keyword evidence="8 12" id="KW-0479">Metal-binding</keyword>